<reference evidence="1 2" key="1">
    <citation type="journal article" date="2024" name="bioRxiv">
        <title>A reference genome for Trichogramma kaykai: A tiny desert-dwelling parasitoid wasp with competing sex-ratio distorters.</title>
        <authorList>
            <person name="Culotta J."/>
            <person name="Lindsey A.R."/>
        </authorList>
    </citation>
    <scope>NUCLEOTIDE SEQUENCE [LARGE SCALE GENOMIC DNA]</scope>
    <source>
        <strain evidence="1 2">KSX58</strain>
    </source>
</reference>
<name>A0ABD2WF34_9HYME</name>
<evidence type="ECO:0000313" key="1">
    <source>
        <dbReference type="EMBL" id="KAL3391204.1"/>
    </source>
</evidence>
<protein>
    <submittedName>
        <fullName evidence="1">Uncharacterized protein</fullName>
    </submittedName>
</protein>
<sequence length="147" mass="16738">MTLKFVDLRIEFDIAIKQCGARVGGVGMDMYSSRLARVDANLIASRERAPDKRDREKTFSRSTSTNRLAKRVQMLIAVRGCARENSSRVDCGYSMTILNRRSSDEENIDHAANSCVRNSCFINLLINEHLIKKTNNLYEMEINDCID</sequence>
<dbReference type="Proteomes" id="UP001627154">
    <property type="component" value="Unassembled WGS sequence"/>
</dbReference>
<keyword evidence="2" id="KW-1185">Reference proteome</keyword>
<dbReference type="EMBL" id="JBJJXI010000111">
    <property type="protein sequence ID" value="KAL3391204.1"/>
    <property type="molecule type" value="Genomic_DNA"/>
</dbReference>
<gene>
    <name evidence="1" type="ORF">TKK_013946</name>
</gene>
<dbReference type="AlphaFoldDB" id="A0ABD2WF34"/>
<accession>A0ABD2WF34</accession>
<proteinExistence type="predicted"/>
<evidence type="ECO:0000313" key="2">
    <source>
        <dbReference type="Proteomes" id="UP001627154"/>
    </source>
</evidence>
<comment type="caution">
    <text evidence="1">The sequence shown here is derived from an EMBL/GenBank/DDBJ whole genome shotgun (WGS) entry which is preliminary data.</text>
</comment>
<organism evidence="1 2">
    <name type="scientific">Trichogramma kaykai</name>
    <dbReference type="NCBI Taxonomy" id="54128"/>
    <lineage>
        <taxon>Eukaryota</taxon>
        <taxon>Metazoa</taxon>
        <taxon>Ecdysozoa</taxon>
        <taxon>Arthropoda</taxon>
        <taxon>Hexapoda</taxon>
        <taxon>Insecta</taxon>
        <taxon>Pterygota</taxon>
        <taxon>Neoptera</taxon>
        <taxon>Endopterygota</taxon>
        <taxon>Hymenoptera</taxon>
        <taxon>Apocrita</taxon>
        <taxon>Proctotrupomorpha</taxon>
        <taxon>Chalcidoidea</taxon>
        <taxon>Trichogrammatidae</taxon>
        <taxon>Trichogramma</taxon>
    </lineage>
</organism>